<dbReference type="InterPro" id="IPR036291">
    <property type="entry name" value="NAD(P)-bd_dom_sf"/>
</dbReference>
<dbReference type="EMBL" id="SGPK01000004">
    <property type="protein sequence ID" value="THH12061.1"/>
    <property type="molecule type" value="Genomic_DNA"/>
</dbReference>
<gene>
    <name evidence="2" type="ORF">EW145_g217</name>
</gene>
<dbReference type="Gene3D" id="3.40.50.720">
    <property type="entry name" value="NAD(P)-binding Rossmann-like Domain"/>
    <property type="match status" value="1"/>
</dbReference>
<dbReference type="InterPro" id="IPR002347">
    <property type="entry name" value="SDR_fam"/>
</dbReference>
<organism evidence="2 3">
    <name type="scientific">Phellinidium pouzarii</name>
    <dbReference type="NCBI Taxonomy" id="167371"/>
    <lineage>
        <taxon>Eukaryota</taxon>
        <taxon>Fungi</taxon>
        <taxon>Dikarya</taxon>
        <taxon>Basidiomycota</taxon>
        <taxon>Agaricomycotina</taxon>
        <taxon>Agaricomycetes</taxon>
        <taxon>Hymenochaetales</taxon>
        <taxon>Hymenochaetaceae</taxon>
        <taxon>Phellinidium</taxon>
    </lineage>
</organism>
<dbReference type="InterPro" id="IPR020904">
    <property type="entry name" value="Sc_DH/Rdtase_CS"/>
</dbReference>
<dbReference type="CDD" id="cd05325">
    <property type="entry name" value="carb_red_sniffer_like_SDR_c"/>
    <property type="match status" value="1"/>
</dbReference>
<comment type="caution">
    <text evidence="2">The sequence shown here is derived from an EMBL/GenBank/DDBJ whole genome shotgun (WGS) entry which is preliminary data.</text>
</comment>
<name>A0A4S4LL00_9AGAM</name>
<evidence type="ECO:0000313" key="2">
    <source>
        <dbReference type="EMBL" id="THH12061.1"/>
    </source>
</evidence>
<dbReference type="Pfam" id="PF00106">
    <property type="entry name" value="adh_short"/>
    <property type="match status" value="1"/>
</dbReference>
<keyword evidence="3" id="KW-1185">Reference proteome</keyword>
<sequence length="237" mass="25674">MMSEKTTWFITGASRGLGLEFTRQLTSDPLNIVFASCRDPESAINLSALKQSAKGDLNIIKLDVTDEGTIKAAAETVALALGDLGLDYLLNNAGVNPGLDKAFDFNVDNLMYSIQNNVVGPALIGQAFLPLLKKSNRRVLMNMTTGLASLGLDCGPKCCTYTISKTALNMLTYKQSVEEPGIIAIVVDPGWVKTKLGGEGAVLEPHESITPMIEFFKQLTKEHSGKFFNYKGVPLPW</sequence>
<evidence type="ECO:0000313" key="3">
    <source>
        <dbReference type="Proteomes" id="UP000308199"/>
    </source>
</evidence>
<dbReference type="PANTHER" id="PTHR45458">
    <property type="entry name" value="SHORT-CHAIN DEHYDROGENASE/REDUCTASE SDR"/>
    <property type="match status" value="1"/>
</dbReference>
<evidence type="ECO:0000256" key="1">
    <source>
        <dbReference type="ARBA" id="ARBA00022857"/>
    </source>
</evidence>
<dbReference type="PANTHER" id="PTHR45458:SF1">
    <property type="entry name" value="SHORT CHAIN DEHYDROGENASE"/>
    <property type="match status" value="1"/>
</dbReference>
<accession>A0A4S4LL00</accession>
<dbReference type="PROSITE" id="PS00061">
    <property type="entry name" value="ADH_SHORT"/>
    <property type="match status" value="1"/>
</dbReference>
<dbReference type="PRINTS" id="PR00081">
    <property type="entry name" value="GDHRDH"/>
</dbReference>
<dbReference type="OrthoDB" id="9876299at2759"/>
<keyword evidence="1" id="KW-0521">NADP</keyword>
<dbReference type="GO" id="GO:0016616">
    <property type="term" value="F:oxidoreductase activity, acting on the CH-OH group of donors, NAD or NADP as acceptor"/>
    <property type="evidence" value="ECO:0007669"/>
    <property type="project" value="TreeGrafter"/>
</dbReference>
<reference evidence="2 3" key="1">
    <citation type="submission" date="2019-02" db="EMBL/GenBank/DDBJ databases">
        <title>Genome sequencing of the rare red list fungi Phellinidium pouzarii.</title>
        <authorList>
            <person name="Buettner E."/>
            <person name="Kellner H."/>
        </authorList>
    </citation>
    <scope>NUCLEOTIDE SEQUENCE [LARGE SCALE GENOMIC DNA]</scope>
    <source>
        <strain evidence="2 3">DSM 108285</strain>
    </source>
</reference>
<dbReference type="SUPFAM" id="SSF51735">
    <property type="entry name" value="NAD(P)-binding Rossmann-fold domains"/>
    <property type="match status" value="1"/>
</dbReference>
<protein>
    <submittedName>
        <fullName evidence="2">Uncharacterized protein</fullName>
    </submittedName>
</protein>
<dbReference type="Proteomes" id="UP000308199">
    <property type="component" value="Unassembled WGS sequence"/>
</dbReference>
<proteinExistence type="predicted"/>
<dbReference type="AlphaFoldDB" id="A0A4S4LL00"/>
<dbReference type="InterPro" id="IPR052184">
    <property type="entry name" value="SDR_enzymes"/>
</dbReference>